<organism evidence="1 2">
    <name type="scientific">Agrobacterium salinitolerans</name>
    <dbReference type="NCBI Taxonomy" id="1183413"/>
    <lineage>
        <taxon>Bacteria</taxon>
        <taxon>Pseudomonadati</taxon>
        <taxon>Pseudomonadota</taxon>
        <taxon>Alphaproteobacteria</taxon>
        <taxon>Hyphomicrobiales</taxon>
        <taxon>Rhizobiaceae</taxon>
        <taxon>Rhizobium/Agrobacterium group</taxon>
        <taxon>Agrobacterium</taxon>
    </lineage>
</organism>
<gene>
    <name evidence="1" type="ORF">EXN23_03225</name>
</gene>
<evidence type="ECO:0000313" key="2">
    <source>
        <dbReference type="Proteomes" id="UP000319481"/>
    </source>
</evidence>
<keyword evidence="2" id="KW-1185">Reference proteome</keyword>
<comment type="caution">
    <text evidence="1">The sequence shown here is derived from an EMBL/GenBank/DDBJ whole genome shotgun (WGS) entry which is preliminary data.</text>
</comment>
<protein>
    <submittedName>
        <fullName evidence="1">Uncharacterized protein</fullName>
    </submittedName>
</protein>
<dbReference type="RefSeq" id="WP_142911815.1">
    <property type="nucleotide sequence ID" value="NZ_JAPZLP010000001.1"/>
</dbReference>
<reference evidence="1 2" key="1">
    <citation type="journal article" date="2019" name="Appl. Microbiol. Biotechnol.">
        <title>Differential efficiency of wild type rhizogenic strains for rol gene transformation of plants.</title>
        <authorList>
            <person name="Desmet S."/>
            <person name="De Keyser E."/>
            <person name="Van Vaerenbergh J."/>
            <person name="Baeyen S."/>
            <person name="Van Huylenbroeck J."/>
            <person name="Geelen D."/>
            <person name="Dhooghe E."/>
        </authorList>
    </citation>
    <scope>NUCLEOTIDE SEQUENCE [LARGE SCALE GENOMIC DNA]</scope>
    <source>
        <strain evidence="1 2">GBBC3283</strain>
    </source>
</reference>
<dbReference type="EMBL" id="SGNZ01000001">
    <property type="protein sequence ID" value="TRA97250.1"/>
    <property type="molecule type" value="Genomic_DNA"/>
</dbReference>
<proteinExistence type="predicted"/>
<name>A0ABY3BWI0_9HYPH</name>
<evidence type="ECO:0000313" key="1">
    <source>
        <dbReference type="EMBL" id="TRA97250.1"/>
    </source>
</evidence>
<sequence>MRKVAHYRRVVWLSEEKHNLEKLVLEALELCPDVASTKFAYRSDIDVQISSRSLTDSGSGVYFTLFSEGRKAATIENGGEKVLKRNPPRGEEFLKTGIMLVVSNNHVAYLADGHTNDGQITALFHHFFKARKFADSTTQFLLEPKANHVQLMRLLQRGVKSIGLGLTSFGATVEQLGKKDKNSIWLAPLVAAADAVKNAMTQDRSAAEREAASEIEVSVHLGYDGRRNTHLVPELLGELAKGVEENASEFKIVTKDDAVITHDKLIIKTDVTIDGDEVASDPSSAFIVLRKAMKDWREAGVFDQ</sequence>
<accession>A0ABY3BWI0</accession>
<dbReference type="Proteomes" id="UP000319481">
    <property type="component" value="Unassembled WGS sequence"/>
</dbReference>